<dbReference type="Proteomes" id="UP000092460">
    <property type="component" value="Unassembled WGS sequence"/>
</dbReference>
<evidence type="ECO:0000313" key="1">
    <source>
        <dbReference type="EnsemblMetazoa" id="GPPI001180-PA"/>
    </source>
</evidence>
<name>A0A1B0ALV6_9MUSC</name>
<reference evidence="1" key="2">
    <citation type="submission" date="2020-05" db="UniProtKB">
        <authorList>
            <consortium name="EnsemblMetazoa"/>
        </authorList>
    </citation>
    <scope>IDENTIFICATION</scope>
    <source>
        <strain evidence="1">IAEA</strain>
    </source>
</reference>
<evidence type="ECO:0000313" key="2">
    <source>
        <dbReference type="Proteomes" id="UP000092460"/>
    </source>
</evidence>
<reference evidence="2" key="1">
    <citation type="submission" date="2015-01" db="EMBL/GenBank/DDBJ databases">
        <authorList>
            <person name="Aksoy S."/>
            <person name="Warren W."/>
            <person name="Wilson R.K."/>
        </authorList>
    </citation>
    <scope>NUCLEOTIDE SEQUENCE [LARGE SCALE GENOMIC DNA]</scope>
    <source>
        <strain evidence="2">IAEA</strain>
    </source>
</reference>
<dbReference type="AlphaFoldDB" id="A0A1B0ALV6"/>
<dbReference type="STRING" id="67801.A0A1B0ALV6"/>
<sequence>MYWTAIILIVSAILLWDFIQKKRVRNHFRKHGIPGPKLTLPLIGDVLTTMGTDPTNRSINMCGSEAFNNLL</sequence>
<accession>A0A1B0ALV6</accession>
<dbReference type="VEuPathDB" id="VectorBase:GPPI001180"/>
<proteinExistence type="predicted"/>
<protein>
    <submittedName>
        <fullName evidence="1">Uncharacterized protein</fullName>
    </submittedName>
</protein>
<keyword evidence="2" id="KW-1185">Reference proteome</keyword>
<dbReference type="EnsemblMetazoa" id="GPPI001180-RA">
    <property type="protein sequence ID" value="GPPI001180-PA"/>
    <property type="gene ID" value="GPPI001180"/>
</dbReference>
<dbReference type="EMBL" id="JXJN01000159">
    <property type="status" value="NOT_ANNOTATED_CDS"/>
    <property type="molecule type" value="Genomic_DNA"/>
</dbReference>
<organism evidence="1 2">
    <name type="scientific">Glossina palpalis gambiensis</name>
    <dbReference type="NCBI Taxonomy" id="67801"/>
    <lineage>
        <taxon>Eukaryota</taxon>
        <taxon>Metazoa</taxon>
        <taxon>Ecdysozoa</taxon>
        <taxon>Arthropoda</taxon>
        <taxon>Hexapoda</taxon>
        <taxon>Insecta</taxon>
        <taxon>Pterygota</taxon>
        <taxon>Neoptera</taxon>
        <taxon>Endopterygota</taxon>
        <taxon>Diptera</taxon>
        <taxon>Brachycera</taxon>
        <taxon>Muscomorpha</taxon>
        <taxon>Hippoboscoidea</taxon>
        <taxon>Glossinidae</taxon>
        <taxon>Glossina</taxon>
    </lineage>
</organism>